<name>A0A7W8V433_PARAM</name>
<protein>
    <recommendedName>
        <fullName evidence="4">Transmembrane protein</fullName>
    </recommendedName>
</protein>
<feature type="transmembrane region" description="Helical" evidence="1">
    <location>
        <begin position="53"/>
        <end position="73"/>
    </location>
</feature>
<keyword evidence="1" id="KW-0812">Transmembrane</keyword>
<dbReference type="RefSeq" id="WP_026228471.1">
    <property type="nucleotide sequence ID" value="NZ_KB890076.1"/>
</dbReference>
<accession>A0A7W8V433</accession>
<organism evidence="2 3">
    <name type="scientific">Paraburkholderia atlantica</name>
    <dbReference type="NCBI Taxonomy" id="2654982"/>
    <lineage>
        <taxon>Bacteria</taxon>
        <taxon>Pseudomonadati</taxon>
        <taxon>Pseudomonadota</taxon>
        <taxon>Betaproteobacteria</taxon>
        <taxon>Burkholderiales</taxon>
        <taxon>Burkholderiaceae</taxon>
        <taxon>Paraburkholderia</taxon>
    </lineage>
</organism>
<reference evidence="2 3" key="1">
    <citation type="submission" date="2020-08" db="EMBL/GenBank/DDBJ databases">
        <title>Genomic Encyclopedia of Type Strains, Phase IV (KMG-V): Genome sequencing to study the core and pangenomes of soil and plant-associated prokaryotes.</title>
        <authorList>
            <person name="Whitman W."/>
        </authorList>
    </citation>
    <scope>NUCLEOTIDE SEQUENCE [LARGE SCALE GENOMIC DNA]</scope>
    <source>
        <strain evidence="2 3">JPY158</strain>
    </source>
</reference>
<keyword evidence="1" id="KW-0472">Membrane</keyword>
<sequence>MPIDFARVPPRMAVPAPPQLSKLVWTALLVVHVCFGAALTLVLWPQGRSTNPIWFWFCLVGYPMLSWTFLLCLRLGYLHARRSEAMAVNHVSDCEMERCHAIASVPLALIGHTWRFSANRDENDVQGVVDGSLRLKTRTSGARPNTDVDARWIEIPNQQFHSGNELTEYSRHRVICNWLLAQLIEDLSPQFAALSVGTTLHFEAVSYCALETIDVSDRLEKLVIGKFPGLRMIAKPSTEPSSVFRTDALLDSMRPGVIHLLVAVQLREAVSERLQDGDAEAGVALLLGHPSIAEKKSEASALLLHRPARGRANSIGETLENAMRWGKATSANVGALWSHGISPDMEVAIRSSSQVDGNKSRIDLRTTVGDCGEAGGWLATALAAEFAARTGDPQLVLTQENRDLIALVCRKQA</sequence>
<evidence type="ECO:0000313" key="3">
    <source>
        <dbReference type="Proteomes" id="UP000592780"/>
    </source>
</evidence>
<dbReference type="EMBL" id="JACHDD010000001">
    <property type="protein sequence ID" value="MBB5422292.1"/>
    <property type="molecule type" value="Genomic_DNA"/>
</dbReference>
<dbReference type="AlphaFoldDB" id="A0A7W8V433"/>
<evidence type="ECO:0000313" key="2">
    <source>
        <dbReference type="EMBL" id="MBB5422292.1"/>
    </source>
</evidence>
<evidence type="ECO:0008006" key="4">
    <source>
        <dbReference type="Google" id="ProtNLM"/>
    </source>
</evidence>
<proteinExistence type="predicted"/>
<comment type="caution">
    <text evidence="2">The sequence shown here is derived from an EMBL/GenBank/DDBJ whole genome shotgun (WGS) entry which is preliminary data.</text>
</comment>
<keyword evidence="1" id="KW-1133">Transmembrane helix</keyword>
<feature type="transmembrane region" description="Helical" evidence="1">
    <location>
        <begin position="20"/>
        <end position="41"/>
    </location>
</feature>
<evidence type="ECO:0000256" key="1">
    <source>
        <dbReference type="SAM" id="Phobius"/>
    </source>
</evidence>
<gene>
    <name evidence="2" type="ORF">HDG40_000433</name>
</gene>
<keyword evidence="3" id="KW-1185">Reference proteome</keyword>
<dbReference type="Proteomes" id="UP000592780">
    <property type="component" value="Unassembled WGS sequence"/>
</dbReference>